<evidence type="ECO:0000256" key="7">
    <source>
        <dbReference type="RuleBase" id="RU367016"/>
    </source>
</evidence>
<dbReference type="Proteomes" id="UP000007962">
    <property type="component" value="Chromosome"/>
</dbReference>
<name>C5C4P9_BEUC1</name>
<keyword evidence="5 7" id="KW-1133">Transmembrane helix</keyword>
<evidence type="ECO:0000256" key="3">
    <source>
        <dbReference type="ARBA" id="ARBA00022475"/>
    </source>
</evidence>
<accession>C5C4P9</accession>
<protein>
    <submittedName>
        <fullName evidence="9">Membrane-associated protein</fullName>
    </submittedName>
</protein>
<feature type="domain" description="VTT" evidence="8">
    <location>
        <begin position="23"/>
        <end position="129"/>
    </location>
</feature>
<evidence type="ECO:0000259" key="8">
    <source>
        <dbReference type="Pfam" id="PF09335"/>
    </source>
</evidence>
<proteinExistence type="inferred from homology"/>
<feature type="transmembrane region" description="Helical" evidence="7">
    <location>
        <begin position="115"/>
        <end position="139"/>
    </location>
</feature>
<evidence type="ECO:0000256" key="4">
    <source>
        <dbReference type="ARBA" id="ARBA00022692"/>
    </source>
</evidence>
<dbReference type="KEGG" id="bcv:Bcav_1771"/>
<evidence type="ECO:0000256" key="2">
    <source>
        <dbReference type="ARBA" id="ARBA00010792"/>
    </source>
</evidence>
<feature type="transmembrane region" description="Helical" evidence="7">
    <location>
        <begin position="81"/>
        <end position="103"/>
    </location>
</feature>
<feature type="transmembrane region" description="Helical" evidence="7">
    <location>
        <begin position="45"/>
        <end position="61"/>
    </location>
</feature>
<evidence type="ECO:0000256" key="1">
    <source>
        <dbReference type="ARBA" id="ARBA00004651"/>
    </source>
</evidence>
<organism evidence="9 10">
    <name type="scientific">Beutenbergia cavernae (strain ATCC BAA-8 / DSM 12333 / CCUG 43141 / JCM 11478 / NBRC 16432 / NCIMB 13614 / HKI 0122)</name>
    <dbReference type="NCBI Taxonomy" id="471853"/>
    <lineage>
        <taxon>Bacteria</taxon>
        <taxon>Bacillati</taxon>
        <taxon>Actinomycetota</taxon>
        <taxon>Actinomycetes</taxon>
        <taxon>Micrococcales</taxon>
        <taxon>Beutenbergiaceae</taxon>
        <taxon>Beutenbergia</taxon>
    </lineage>
</organism>
<keyword evidence="4 7" id="KW-0812">Transmembrane</keyword>
<feature type="transmembrane region" description="Helical" evidence="7">
    <location>
        <begin position="145"/>
        <end position="163"/>
    </location>
</feature>
<comment type="similarity">
    <text evidence="2 7">Belongs to the DedA family.</text>
</comment>
<dbReference type="OrthoDB" id="3426404at2"/>
<keyword evidence="6 7" id="KW-0472">Membrane</keyword>
<dbReference type="eggNOG" id="COG0586">
    <property type="taxonomic scope" value="Bacteria"/>
</dbReference>
<feature type="transmembrane region" description="Helical" evidence="7">
    <location>
        <begin position="15"/>
        <end position="38"/>
    </location>
</feature>
<evidence type="ECO:0000313" key="10">
    <source>
        <dbReference type="Proteomes" id="UP000007962"/>
    </source>
</evidence>
<keyword evidence="3 7" id="KW-1003">Cell membrane</keyword>
<gene>
    <name evidence="9" type="ordered locus">Bcav_1771</name>
</gene>
<comment type="subcellular location">
    <subcellularLocation>
        <location evidence="1 7">Cell membrane</location>
        <topology evidence="1 7">Multi-pass membrane protein</topology>
    </subcellularLocation>
</comment>
<dbReference type="InterPro" id="IPR032818">
    <property type="entry name" value="DedA-like"/>
</dbReference>
<dbReference type="AlphaFoldDB" id="C5C4P9"/>
<evidence type="ECO:0000256" key="5">
    <source>
        <dbReference type="ARBA" id="ARBA00022989"/>
    </source>
</evidence>
<evidence type="ECO:0000256" key="6">
    <source>
        <dbReference type="ARBA" id="ARBA00023136"/>
    </source>
</evidence>
<reference evidence="9 10" key="1">
    <citation type="journal article" date="2009" name="Stand. Genomic Sci.">
        <title>Complete genome sequence of Beutenbergia cavernae type strain (HKI 0122).</title>
        <authorList>
            <person name="Land M."/>
            <person name="Pukall R."/>
            <person name="Abt B."/>
            <person name="Goker M."/>
            <person name="Rohde M."/>
            <person name="Glavina Del Rio T."/>
            <person name="Tice H."/>
            <person name="Copeland A."/>
            <person name="Cheng J.F."/>
            <person name="Lucas S."/>
            <person name="Chen F."/>
            <person name="Nolan M."/>
            <person name="Bruce D."/>
            <person name="Goodwin L."/>
            <person name="Pitluck S."/>
            <person name="Ivanova N."/>
            <person name="Mavromatis K."/>
            <person name="Ovchinnikova G."/>
            <person name="Pati A."/>
            <person name="Chen A."/>
            <person name="Palaniappan K."/>
            <person name="Hauser L."/>
            <person name="Chang Y.J."/>
            <person name="Jefferies C.C."/>
            <person name="Saunders E."/>
            <person name="Brettin T."/>
            <person name="Detter J.C."/>
            <person name="Han C."/>
            <person name="Chain P."/>
            <person name="Bristow J."/>
            <person name="Eisen J.A."/>
            <person name="Markowitz V."/>
            <person name="Hugenholtz P."/>
            <person name="Kyrpides N.C."/>
            <person name="Klenk H.P."/>
            <person name="Lapidus A."/>
        </authorList>
    </citation>
    <scope>NUCLEOTIDE SEQUENCE [LARGE SCALE GENOMIC DNA]</scope>
    <source>
        <strain evidence="10">ATCC BAA-8 / DSM 12333 / NBRC 16432</strain>
    </source>
</reference>
<dbReference type="STRING" id="471853.Bcav_1771"/>
<dbReference type="HOGENOM" id="CLU_098209_1_0_11"/>
<dbReference type="RefSeq" id="WP_015882267.1">
    <property type="nucleotide sequence ID" value="NC_012669.1"/>
</dbReference>
<evidence type="ECO:0000313" key="9">
    <source>
        <dbReference type="EMBL" id="ACQ80027.1"/>
    </source>
</evidence>
<dbReference type="Pfam" id="PF09335">
    <property type="entry name" value="VTT_dom"/>
    <property type="match status" value="1"/>
</dbReference>
<dbReference type="EMBL" id="CP001618">
    <property type="protein sequence ID" value="ACQ80027.1"/>
    <property type="molecule type" value="Genomic_DNA"/>
</dbReference>
<dbReference type="GO" id="GO:0005886">
    <property type="term" value="C:plasma membrane"/>
    <property type="evidence" value="ECO:0007669"/>
    <property type="project" value="UniProtKB-SubCell"/>
</dbReference>
<dbReference type="InterPro" id="IPR032816">
    <property type="entry name" value="VTT_dom"/>
</dbReference>
<dbReference type="PANTHER" id="PTHR30353">
    <property type="entry name" value="INNER MEMBRANE PROTEIN DEDA-RELATED"/>
    <property type="match status" value="1"/>
</dbReference>
<keyword evidence="10" id="KW-1185">Reference proteome</keyword>
<sequence>MTVAGSLLEPTDDVAAAYGLDGFPFGWVVVALFGIVLLRAQATYWLGRAVAAGVWHTRLASRLDSPGMTRALGFVHRWGPLAVTLSFFTVGFQTMVNAAAGLVRMPWPRYTIAMVPGCIAWAFIYATVGLGAFLAIAAAATGSGWGIAASAVLLAAVVAAVVVTRRRRRAAARDEVPVETAPRG</sequence>
<dbReference type="PANTHER" id="PTHR30353:SF0">
    <property type="entry name" value="TRANSMEMBRANE PROTEIN"/>
    <property type="match status" value="1"/>
</dbReference>